<evidence type="ECO:0000313" key="1">
    <source>
        <dbReference type="EMBL" id="QXM05369.1"/>
    </source>
</evidence>
<protein>
    <submittedName>
        <fullName evidence="1">CRISPR-associated protein Cmr3</fullName>
    </submittedName>
</protein>
<dbReference type="RefSeq" id="WP_218282068.1">
    <property type="nucleotide sequence ID" value="NZ_CP078093.1"/>
</dbReference>
<proteinExistence type="predicted"/>
<reference evidence="1" key="1">
    <citation type="submission" date="2021-07" db="EMBL/GenBank/DDBJ databases">
        <title>Complete genome sequence of Crassaminicella sp. 143-21, isolated from a deep-sea hydrothermal vent.</title>
        <authorList>
            <person name="Li X."/>
        </authorList>
    </citation>
    <scope>NUCLEOTIDE SEQUENCE</scope>
    <source>
        <strain evidence="1">143-21</strain>
    </source>
</reference>
<gene>
    <name evidence="1" type="ORF">KVH43_08180</name>
</gene>
<accession>A0ABX8R8K1</accession>
<keyword evidence="2" id="KW-1185">Reference proteome</keyword>
<evidence type="ECO:0000313" key="2">
    <source>
        <dbReference type="Proteomes" id="UP000886818"/>
    </source>
</evidence>
<sequence length="360" mass="42296">MKSLLKIKPCDNTFFRDGNQFNFDIHEVIRSKNTPYPSVFFGAIFTALLAHNDEFRRAFFKKANYDHEKILALQQVYLWDEKNKKAYIKAPLDLFINENGDVVFGEFKKVDSKLHSLSFECFLQCPEDKNYKRVSNKYINIKNIYDAYAKKQGIRLELKDENEIFIKNYKIGIGINKNTKSIKHGNMYRIEQTEFINNNWSYVVEYEINREYLETNYNGIDFDNLEQGYLKLGGENKVCKFEKHINEKIYKFHKKRLKEINSNKVKILLTSETFFDEDVKDIFKGDLKLLGMVNDKPIHIGGYDMQGKGSARKMYKGYDAGTILLVEGLNKKNVKKEICKKINRNNPKGFNQFVILEGDF</sequence>
<dbReference type="Proteomes" id="UP000886818">
    <property type="component" value="Chromosome"/>
</dbReference>
<organism evidence="1 2">
    <name type="scientific">Crassaminicella indica</name>
    <dbReference type="NCBI Taxonomy" id="2855394"/>
    <lineage>
        <taxon>Bacteria</taxon>
        <taxon>Bacillati</taxon>
        <taxon>Bacillota</taxon>
        <taxon>Clostridia</taxon>
        <taxon>Eubacteriales</taxon>
        <taxon>Clostridiaceae</taxon>
        <taxon>Crassaminicella</taxon>
    </lineage>
</organism>
<dbReference type="EMBL" id="CP078093">
    <property type="protein sequence ID" value="QXM05369.1"/>
    <property type="molecule type" value="Genomic_DNA"/>
</dbReference>
<name>A0ABX8R8K1_9CLOT</name>
<dbReference type="Pfam" id="PF09700">
    <property type="entry name" value="Cas_Cmr3"/>
    <property type="match status" value="1"/>
</dbReference>
<dbReference type="InterPro" id="IPR019117">
    <property type="entry name" value="CRISPR-assoc_protein_Cmr3"/>
</dbReference>